<protein>
    <submittedName>
        <fullName evidence="1">Uncharacterized protein</fullName>
    </submittedName>
</protein>
<proteinExistence type="predicted"/>
<dbReference type="STRING" id="1830138.SAMN05443507_1249"/>
<evidence type="ECO:0000313" key="2">
    <source>
        <dbReference type="Proteomes" id="UP000184016"/>
    </source>
</evidence>
<reference evidence="2" key="1">
    <citation type="submission" date="2016-11" db="EMBL/GenBank/DDBJ databases">
        <authorList>
            <person name="Varghese N."/>
            <person name="Submissions S."/>
        </authorList>
    </citation>
    <scope>NUCLEOTIDE SEQUENCE [LARGE SCALE GENOMIC DNA]</scope>
    <source>
        <strain evidence="2">USBA-503</strain>
    </source>
</reference>
<dbReference type="AlphaFoldDB" id="A0A1M6VRF7"/>
<dbReference type="EMBL" id="FRAF01000024">
    <property type="protein sequence ID" value="SHK83944.1"/>
    <property type="molecule type" value="Genomic_DNA"/>
</dbReference>
<name>A0A1M6VRF7_9BACL</name>
<gene>
    <name evidence="1" type="ORF">SAMN05443507_1249</name>
</gene>
<accession>A0A1M6VRF7</accession>
<keyword evidence="2" id="KW-1185">Reference proteome</keyword>
<sequence>MRGKVVTPASPRYSSDALSPLCEENIEERAFFYPWIEVEW</sequence>
<organism evidence="1 2">
    <name type="scientific">Alicyclobacillus tolerans</name>
    <dbReference type="NCBI Taxonomy" id="90970"/>
    <lineage>
        <taxon>Bacteria</taxon>
        <taxon>Bacillati</taxon>
        <taxon>Bacillota</taxon>
        <taxon>Bacilli</taxon>
        <taxon>Bacillales</taxon>
        <taxon>Alicyclobacillaceae</taxon>
        <taxon>Alicyclobacillus</taxon>
    </lineage>
</organism>
<evidence type="ECO:0000313" key="1">
    <source>
        <dbReference type="EMBL" id="SHK83944.1"/>
    </source>
</evidence>
<dbReference type="Proteomes" id="UP000184016">
    <property type="component" value="Unassembled WGS sequence"/>
</dbReference>